<accession>A0ACC2RRF8</accession>
<reference evidence="1" key="1">
    <citation type="submission" date="2022-04" db="EMBL/GenBank/DDBJ databases">
        <title>Genome of the entomopathogenic fungus Entomophthora muscae.</title>
        <authorList>
            <person name="Elya C."/>
            <person name="Lovett B.R."/>
            <person name="Lee E."/>
            <person name="Macias A.M."/>
            <person name="Hajek A.E."/>
            <person name="De Bivort B.L."/>
            <person name="Kasson M.T."/>
            <person name="De Fine Licht H.H."/>
            <person name="Stajich J.E."/>
        </authorList>
    </citation>
    <scope>NUCLEOTIDE SEQUENCE</scope>
    <source>
        <strain evidence="1">Berkeley</strain>
    </source>
</reference>
<organism evidence="1 2">
    <name type="scientific">Entomophthora muscae</name>
    <dbReference type="NCBI Taxonomy" id="34485"/>
    <lineage>
        <taxon>Eukaryota</taxon>
        <taxon>Fungi</taxon>
        <taxon>Fungi incertae sedis</taxon>
        <taxon>Zoopagomycota</taxon>
        <taxon>Entomophthoromycotina</taxon>
        <taxon>Entomophthoromycetes</taxon>
        <taxon>Entomophthorales</taxon>
        <taxon>Entomophthoraceae</taxon>
        <taxon>Entomophthora</taxon>
    </lineage>
</organism>
<evidence type="ECO:0000313" key="2">
    <source>
        <dbReference type="Proteomes" id="UP001165960"/>
    </source>
</evidence>
<gene>
    <name evidence="1" type="primary">TIM22_1</name>
    <name evidence="1" type="ORF">DSO57_1032044</name>
</gene>
<dbReference type="EMBL" id="QTSX02006626">
    <property type="protein sequence ID" value="KAJ9052668.1"/>
    <property type="molecule type" value="Genomic_DNA"/>
</dbReference>
<keyword evidence="2" id="KW-1185">Reference proteome</keyword>
<protein>
    <submittedName>
        <fullName evidence="1">Mitochondrial import inner membrane translocase subunit tim22</fullName>
    </submittedName>
</protein>
<proteinExistence type="predicted"/>
<dbReference type="Proteomes" id="UP001165960">
    <property type="component" value="Unassembled WGS sequence"/>
</dbReference>
<name>A0ACC2RRF8_9FUNG</name>
<sequence>MFGEGIRLPQSEQEVEALEVDKNCVFKTGMSGVMGFGMGGLFGFVMSSLDFGGPTLDSKYHDLSTKQQLKIMGKDMCKRSWSTAKNFSMVGAIFAGTECVIEGYRAKSDLYNSVYAGCVTGGILGLRAGPYAAVPGCLGFAGFSAAIDYYFRDV</sequence>
<comment type="caution">
    <text evidence="1">The sequence shown here is derived from an EMBL/GenBank/DDBJ whole genome shotgun (WGS) entry which is preliminary data.</text>
</comment>
<evidence type="ECO:0000313" key="1">
    <source>
        <dbReference type="EMBL" id="KAJ9052668.1"/>
    </source>
</evidence>